<evidence type="ECO:0000256" key="1">
    <source>
        <dbReference type="ARBA" id="ARBA00022723"/>
    </source>
</evidence>
<dbReference type="Pfam" id="PF06839">
    <property type="entry name" value="Zn_ribbon_GRF"/>
    <property type="match status" value="1"/>
</dbReference>
<keyword evidence="9" id="KW-1185">Reference proteome</keyword>
<dbReference type="PROSITE" id="PS51999">
    <property type="entry name" value="ZF_GRF"/>
    <property type="match status" value="1"/>
</dbReference>
<evidence type="ECO:0000256" key="4">
    <source>
        <dbReference type="PROSITE-ProRule" id="PRU01343"/>
    </source>
</evidence>
<organism evidence="8 9">
    <name type="scientific">Linum trigynum</name>
    <dbReference type="NCBI Taxonomy" id="586398"/>
    <lineage>
        <taxon>Eukaryota</taxon>
        <taxon>Viridiplantae</taxon>
        <taxon>Streptophyta</taxon>
        <taxon>Embryophyta</taxon>
        <taxon>Tracheophyta</taxon>
        <taxon>Spermatophyta</taxon>
        <taxon>Magnoliopsida</taxon>
        <taxon>eudicotyledons</taxon>
        <taxon>Gunneridae</taxon>
        <taxon>Pentapetalae</taxon>
        <taxon>rosids</taxon>
        <taxon>fabids</taxon>
        <taxon>Malpighiales</taxon>
        <taxon>Linaceae</taxon>
        <taxon>Linum</taxon>
    </lineage>
</organism>
<keyword evidence="1" id="KW-0479">Metal-binding</keyword>
<gene>
    <name evidence="8" type="ORF">LTRI10_LOCUS29943</name>
</gene>
<protein>
    <recommendedName>
        <fullName evidence="7">GRF-type domain-containing protein</fullName>
    </recommendedName>
</protein>
<feature type="coiled-coil region" evidence="5">
    <location>
        <begin position="90"/>
        <end position="117"/>
    </location>
</feature>
<evidence type="ECO:0000256" key="2">
    <source>
        <dbReference type="ARBA" id="ARBA00022771"/>
    </source>
</evidence>
<reference evidence="8 9" key="1">
    <citation type="submission" date="2024-04" db="EMBL/GenBank/DDBJ databases">
        <authorList>
            <person name="Fracassetti M."/>
        </authorList>
    </citation>
    <scope>NUCLEOTIDE SEQUENCE [LARGE SCALE GENOMIC DNA]</scope>
</reference>
<sequence>MSRRVGRRNVGRDLGDSGSTNIKSEGVGAVICKCKLPALVQTSGTELNPGRQFYGCPNWMDPKSGCNFFRWVESSSDISEARNNDVDGMMMKLEESLRLAESKAVRMKKDKLLLEEELCNWVKIERDRTTEYQNLYNGLRVIRYMLSFFLVLNVLLIVFLWKQ</sequence>
<dbReference type="Proteomes" id="UP001497516">
    <property type="component" value="Chromosome 5"/>
</dbReference>
<keyword evidence="6" id="KW-0472">Membrane</keyword>
<feature type="domain" description="GRF-type" evidence="7">
    <location>
        <begin position="32"/>
        <end position="75"/>
    </location>
</feature>
<evidence type="ECO:0000256" key="6">
    <source>
        <dbReference type="SAM" id="Phobius"/>
    </source>
</evidence>
<evidence type="ECO:0000313" key="9">
    <source>
        <dbReference type="Proteomes" id="UP001497516"/>
    </source>
</evidence>
<dbReference type="InterPro" id="IPR010666">
    <property type="entry name" value="Znf_GRF"/>
</dbReference>
<proteinExistence type="predicted"/>
<dbReference type="GO" id="GO:0008270">
    <property type="term" value="F:zinc ion binding"/>
    <property type="evidence" value="ECO:0007669"/>
    <property type="project" value="UniProtKB-KW"/>
</dbReference>
<dbReference type="AlphaFoldDB" id="A0AAV2ESW9"/>
<keyword evidence="6" id="KW-0812">Transmembrane</keyword>
<keyword evidence="6" id="KW-1133">Transmembrane helix</keyword>
<feature type="transmembrane region" description="Helical" evidence="6">
    <location>
        <begin position="141"/>
        <end position="161"/>
    </location>
</feature>
<accession>A0AAV2ESW9</accession>
<keyword evidence="2 4" id="KW-0863">Zinc-finger</keyword>
<dbReference type="EMBL" id="OZ034818">
    <property type="protein sequence ID" value="CAL1389055.1"/>
    <property type="molecule type" value="Genomic_DNA"/>
</dbReference>
<evidence type="ECO:0000313" key="8">
    <source>
        <dbReference type="EMBL" id="CAL1389055.1"/>
    </source>
</evidence>
<dbReference type="PANTHER" id="PTHR33248">
    <property type="entry name" value="ZINC ION-BINDING PROTEIN"/>
    <property type="match status" value="1"/>
</dbReference>
<evidence type="ECO:0000259" key="7">
    <source>
        <dbReference type="PROSITE" id="PS51999"/>
    </source>
</evidence>
<name>A0AAV2ESW9_9ROSI</name>
<keyword evidence="5" id="KW-0175">Coiled coil</keyword>
<keyword evidence="3" id="KW-0862">Zinc</keyword>
<evidence type="ECO:0000256" key="5">
    <source>
        <dbReference type="SAM" id="Coils"/>
    </source>
</evidence>
<evidence type="ECO:0000256" key="3">
    <source>
        <dbReference type="ARBA" id="ARBA00022833"/>
    </source>
</evidence>